<dbReference type="Proteomes" id="UP000446866">
    <property type="component" value="Unassembled WGS sequence"/>
</dbReference>
<feature type="chain" id="PRO_5033017024" description="DUF5626 domain-containing protein" evidence="1">
    <location>
        <begin position="25"/>
        <end position="156"/>
    </location>
</feature>
<keyword evidence="3" id="KW-1185">Reference proteome</keyword>
<feature type="signal peptide" evidence="1">
    <location>
        <begin position="1"/>
        <end position="24"/>
    </location>
</feature>
<evidence type="ECO:0008006" key="4">
    <source>
        <dbReference type="Google" id="ProtNLM"/>
    </source>
</evidence>
<accession>A0A845QFD5</accession>
<sequence>MKRKIITLFSMIAMVIAFTIPISAATQTDTTYEKEFYPDGSYAIITTTIETSSIIPLASEKTKSASRTYTYYAANSSKEWDFTLTGTFTYNGTTAKATKADTSYNIHVSGWKCIYKHGSVSGAVATGQGTFQYKSDITKNVSLSLKCSPTGVISFL</sequence>
<proteinExistence type="predicted"/>
<evidence type="ECO:0000313" key="3">
    <source>
        <dbReference type="Proteomes" id="UP000446866"/>
    </source>
</evidence>
<name>A0A845QFD5_9FIRM</name>
<gene>
    <name evidence="2" type="ORF">D0435_01755</name>
</gene>
<dbReference type="EMBL" id="QXWK01000001">
    <property type="protein sequence ID" value="NBH60400.1"/>
    <property type="molecule type" value="Genomic_DNA"/>
</dbReference>
<dbReference type="RefSeq" id="WP_160200686.1">
    <property type="nucleotide sequence ID" value="NZ_QXWK01000001.1"/>
</dbReference>
<keyword evidence="1" id="KW-0732">Signal</keyword>
<organism evidence="2 3">
    <name type="scientific">Anaerotruncus colihominis</name>
    <dbReference type="NCBI Taxonomy" id="169435"/>
    <lineage>
        <taxon>Bacteria</taxon>
        <taxon>Bacillati</taxon>
        <taxon>Bacillota</taxon>
        <taxon>Clostridia</taxon>
        <taxon>Eubacteriales</taxon>
        <taxon>Oscillospiraceae</taxon>
        <taxon>Anaerotruncus</taxon>
    </lineage>
</organism>
<evidence type="ECO:0000256" key="1">
    <source>
        <dbReference type="SAM" id="SignalP"/>
    </source>
</evidence>
<comment type="caution">
    <text evidence="2">The sequence shown here is derived from an EMBL/GenBank/DDBJ whole genome shotgun (WGS) entry which is preliminary data.</text>
</comment>
<protein>
    <recommendedName>
        <fullName evidence="4">DUF5626 domain-containing protein</fullName>
    </recommendedName>
</protein>
<reference evidence="2 3" key="1">
    <citation type="submission" date="2018-08" db="EMBL/GenBank/DDBJ databases">
        <title>Murine metabolic-syndrome-specific gut microbial biobank.</title>
        <authorList>
            <person name="Liu C."/>
        </authorList>
    </citation>
    <scope>NUCLEOTIDE SEQUENCE [LARGE SCALE GENOMIC DNA]</scope>
    <source>
        <strain evidence="2 3">28</strain>
    </source>
</reference>
<dbReference type="AlphaFoldDB" id="A0A845QFD5"/>
<evidence type="ECO:0000313" key="2">
    <source>
        <dbReference type="EMBL" id="NBH60400.1"/>
    </source>
</evidence>